<comment type="caution">
    <text evidence="1">The sequence shown here is derived from an EMBL/GenBank/DDBJ whole genome shotgun (WGS) entry which is preliminary data.</text>
</comment>
<dbReference type="Proteomes" id="UP001049176">
    <property type="component" value="Chromosome 11"/>
</dbReference>
<dbReference type="KEGG" id="more:E1B28_003476"/>
<accession>A0A9P7RN38</accession>
<protein>
    <submittedName>
        <fullName evidence="1">Uncharacterized protein</fullName>
    </submittedName>
</protein>
<reference evidence="1" key="1">
    <citation type="journal article" date="2021" name="Genome Biol. Evol.">
        <title>The assembled and annotated genome of the fairy-ring fungus Marasmius oreades.</title>
        <authorList>
            <person name="Hiltunen M."/>
            <person name="Ament-Velasquez S.L."/>
            <person name="Johannesson H."/>
        </authorList>
    </citation>
    <scope>NUCLEOTIDE SEQUENCE</scope>
    <source>
        <strain evidence="1">03SP1</strain>
    </source>
</reference>
<dbReference type="GeneID" id="66072552"/>
<evidence type="ECO:0000313" key="2">
    <source>
        <dbReference type="Proteomes" id="UP001049176"/>
    </source>
</evidence>
<evidence type="ECO:0000313" key="1">
    <source>
        <dbReference type="EMBL" id="KAG7085948.1"/>
    </source>
</evidence>
<organism evidence="1 2">
    <name type="scientific">Marasmius oreades</name>
    <name type="common">fairy-ring Marasmius</name>
    <dbReference type="NCBI Taxonomy" id="181124"/>
    <lineage>
        <taxon>Eukaryota</taxon>
        <taxon>Fungi</taxon>
        <taxon>Dikarya</taxon>
        <taxon>Basidiomycota</taxon>
        <taxon>Agaricomycotina</taxon>
        <taxon>Agaricomycetes</taxon>
        <taxon>Agaricomycetidae</taxon>
        <taxon>Agaricales</taxon>
        <taxon>Marasmiineae</taxon>
        <taxon>Marasmiaceae</taxon>
        <taxon>Marasmius</taxon>
    </lineage>
</organism>
<dbReference type="EMBL" id="CM032191">
    <property type="protein sequence ID" value="KAG7085948.1"/>
    <property type="molecule type" value="Genomic_DNA"/>
</dbReference>
<dbReference type="AlphaFoldDB" id="A0A9P7RN38"/>
<sequence>MIGYKGEFLRAYQQGCIPLAKEHVFIILSTSLINAHFPNTFNEMKHSQSHRRQQIEQHRQAIYRDTDTDTTPNPTVLSDAFLASVTPIFTIRPPVRMASSSTKI</sequence>
<keyword evidence="2" id="KW-1185">Reference proteome</keyword>
<gene>
    <name evidence="1" type="ORF">E1B28_003476</name>
</gene>
<proteinExistence type="predicted"/>
<name>A0A9P7RN38_9AGAR</name>
<dbReference type="RefSeq" id="XP_043002419.1">
    <property type="nucleotide sequence ID" value="XM_043160462.1"/>
</dbReference>